<dbReference type="PANTHER" id="PTHR24093">
    <property type="entry name" value="CATION TRANSPORTING ATPASE"/>
    <property type="match status" value="1"/>
</dbReference>
<evidence type="ECO:0000256" key="13">
    <source>
        <dbReference type="ARBA" id="ARBA00023065"/>
    </source>
</evidence>
<feature type="transmembrane region" description="Helical" evidence="17">
    <location>
        <begin position="457"/>
        <end position="487"/>
    </location>
</feature>
<feature type="transmembrane region" description="Helical" evidence="17">
    <location>
        <begin position="1154"/>
        <end position="1172"/>
    </location>
</feature>
<dbReference type="NCBIfam" id="TIGR01517">
    <property type="entry name" value="ATPase-IIB_Ca"/>
    <property type="match status" value="1"/>
</dbReference>
<dbReference type="SFLD" id="SFLDS00003">
    <property type="entry name" value="Haloacid_Dehalogenase"/>
    <property type="match status" value="1"/>
</dbReference>
<dbReference type="Pfam" id="PF00689">
    <property type="entry name" value="Cation_ATPase_C"/>
    <property type="match status" value="1"/>
</dbReference>
<feature type="transmembrane region" description="Helical" evidence="17">
    <location>
        <begin position="955"/>
        <end position="976"/>
    </location>
</feature>
<evidence type="ECO:0000256" key="3">
    <source>
        <dbReference type="ARBA" id="ARBA00022554"/>
    </source>
</evidence>
<dbReference type="InterPro" id="IPR006408">
    <property type="entry name" value="P-type_ATPase_IIB"/>
</dbReference>
<evidence type="ECO:0000256" key="15">
    <source>
        <dbReference type="ARBA" id="ARBA00048694"/>
    </source>
</evidence>
<keyword evidence="6" id="KW-0479">Metal-binding</keyword>
<dbReference type="InterPro" id="IPR018303">
    <property type="entry name" value="ATPase_P-typ_P_site"/>
</dbReference>
<evidence type="ECO:0000259" key="19">
    <source>
        <dbReference type="SMART" id="SM00831"/>
    </source>
</evidence>
<dbReference type="OrthoDB" id="3352408at2759"/>
<feature type="compositionally biased region" description="Gly residues" evidence="18">
    <location>
        <begin position="1217"/>
        <end position="1233"/>
    </location>
</feature>
<dbReference type="InterPro" id="IPR044492">
    <property type="entry name" value="P_typ_ATPase_HD_dom"/>
</dbReference>
<dbReference type="Pfam" id="PF13246">
    <property type="entry name" value="Cation_ATPase"/>
    <property type="match status" value="1"/>
</dbReference>
<comment type="function">
    <text evidence="16">This magnesium-dependent enzyme catalyzes the hydrolysis of ATP coupled with the transport of calcium. Transports the calcium to the vacuole and participates in the control of the cytosolic free calcium.</text>
</comment>
<evidence type="ECO:0000256" key="12">
    <source>
        <dbReference type="ARBA" id="ARBA00022989"/>
    </source>
</evidence>
<dbReference type="FunFam" id="1.20.1110.10:FF:000002">
    <property type="entry name" value="Calcium-transporting ATPase"/>
    <property type="match status" value="1"/>
</dbReference>
<dbReference type="EMBL" id="JAEOAQ010000006">
    <property type="protein sequence ID" value="KAG5418176.1"/>
    <property type="molecule type" value="Genomic_DNA"/>
</dbReference>
<dbReference type="SUPFAM" id="SSF81665">
    <property type="entry name" value="Calcium ATPase, transmembrane domain M"/>
    <property type="match status" value="1"/>
</dbReference>
<feature type="region of interest" description="Disordered" evidence="18">
    <location>
        <begin position="1211"/>
        <end position="1265"/>
    </location>
</feature>
<evidence type="ECO:0000256" key="5">
    <source>
        <dbReference type="ARBA" id="ARBA00022692"/>
    </source>
</evidence>
<feature type="transmembrane region" description="Helical" evidence="17">
    <location>
        <begin position="236"/>
        <end position="256"/>
    </location>
</feature>
<keyword evidence="11" id="KW-1278">Translocase</keyword>
<dbReference type="Proteomes" id="UP000669133">
    <property type="component" value="Unassembled WGS sequence"/>
</dbReference>
<evidence type="ECO:0000256" key="7">
    <source>
        <dbReference type="ARBA" id="ARBA00022741"/>
    </source>
</evidence>
<feature type="transmembrane region" description="Helical" evidence="17">
    <location>
        <begin position="419"/>
        <end position="437"/>
    </location>
</feature>
<dbReference type="PROSITE" id="PS00154">
    <property type="entry name" value="ATPASE_E1_E2"/>
    <property type="match status" value="1"/>
</dbReference>
<feature type="domain" description="Cation-transporting P-type ATPase N-terminal" evidence="19">
    <location>
        <begin position="137"/>
        <end position="214"/>
    </location>
</feature>
<dbReference type="InterPro" id="IPR006068">
    <property type="entry name" value="ATPase_P-typ_cation-transptr_C"/>
</dbReference>
<keyword evidence="9 17" id="KW-0067">ATP-binding</keyword>
<dbReference type="InterPro" id="IPR001757">
    <property type="entry name" value="P_typ_ATPase"/>
</dbReference>
<comment type="function">
    <text evidence="17">Catalyzes the hydrolysis of ATP coupled with the transport of calcium.</text>
</comment>
<dbReference type="PANTHER" id="PTHR24093:SF369">
    <property type="entry name" value="CALCIUM-TRANSPORTING ATPASE"/>
    <property type="match status" value="1"/>
</dbReference>
<dbReference type="InterPro" id="IPR059000">
    <property type="entry name" value="ATPase_P-type_domA"/>
</dbReference>
<keyword evidence="7 17" id="KW-0547">Nucleotide-binding</keyword>
<comment type="caution">
    <text evidence="20">The sequence shown here is derived from an EMBL/GenBank/DDBJ whole genome shotgun (WGS) entry which is preliminary data.</text>
</comment>
<feature type="compositionally biased region" description="Low complexity" evidence="18">
    <location>
        <begin position="1247"/>
        <end position="1265"/>
    </location>
</feature>
<dbReference type="SFLD" id="SFLDF00027">
    <property type="entry name" value="p-type_atpase"/>
    <property type="match status" value="1"/>
</dbReference>
<gene>
    <name evidence="20" type="ORF">I9W82_004506</name>
</gene>
<reference evidence="20 21" key="1">
    <citation type="submission" date="2020-12" db="EMBL/GenBank/DDBJ databases">
        <title>Effect of drift, selection, and recombination on the evolution of hybrid genomes in Candida yeast pathogens.</title>
        <authorList>
            <person name="Mixao V."/>
            <person name="Ksiezopolska E."/>
            <person name="Saus E."/>
            <person name="Boekhout T."/>
            <person name="Gacser A."/>
            <person name="Gabaldon T."/>
        </authorList>
    </citation>
    <scope>NUCLEOTIDE SEQUENCE [LARGE SCALE GENOMIC DNA]</scope>
    <source>
        <strain evidence="20 21">BP57</strain>
    </source>
</reference>
<evidence type="ECO:0000256" key="10">
    <source>
        <dbReference type="ARBA" id="ARBA00022842"/>
    </source>
</evidence>
<comment type="subcellular location">
    <subcellularLocation>
        <location evidence="17">Membrane</location>
        <topology evidence="17">Multi-pass membrane protein</topology>
    </subcellularLocation>
    <subcellularLocation>
        <location evidence="1">Vacuole membrane</location>
        <topology evidence="1">Multi-pass membrane protein</topology>
    </subcellularLocation>
</comment>
<dbReference type="InterPro" id="IPR008250">
    <property type="entry name" value="ATPase_P-typ_transduc_dom_A_sf"/>
</dbReference>
<keyword evidence="12 17" id="KW-1133">Transmembrane helix</keyword>
<evidence type="ECO:0000313" key="20">
    <source>
        <dbReference type="EMBL" id="KAG5418176.1"/>
    </source>
</evidence>
<evidence type="ECO:0000256" key="8">
    <source>
        <dbReference type="ARBA" id="ARBA00022837"/>
    </source>
</evidence>
<comment type="caution">
    <text evidence="17">Lacks conserved residue(s) required for the propagation of feature annotation.</text>
</comment>
<dbReference type="FunFam" id="2.70.150.10:FF:000028">
    <property type="entry name" value="Calcium-transporting ATPase"/>
    <property type="match status" value="1"/>
</dbReference>
<dbReference type="FunFam" id="3.40.50.1000:FF:000018">
    <property type="entry name" value="Calcium-transporting ATPase"/>
    <property type="match status" value="1"/>
</dbReference>
<dbReference type="SUPFAM" id="SSF56784">
    <property type="entry name" value="HAD-like"/>
    <property type="match status" value="1"/>
</dbReference>
<evidence type="ECO:0000256" key="2">
    <source>
        <dbReference type="ARBA" id="ARBA00022448"/>
    </source>
</evidence>
<dbReference type="AlphaFoldDB" id="A0A8H8DBW3"/>
<dbReference type="GO" id="GO:0006874">
    <property type="term" value="P:intracellular calcium ion homeostasis"/>
    <property type="evidence" value="ECO:0007669"/>
    <property type="project" value="TreeGrafter"/>
</dbReference>
<evidence type="ECO:0000313" key="21">
    <source>
        <dbReference type="Proteomes" id="UP000669133"/>
    </source>
</evidence>
<evidence type="ECO:0000256" key="9">
    <source>
        <dbReference type="ARBA" id="ARBA00022840"/>
    </source>
</evidence>
<evidence type="ECO:0000256" key="16">
    <source>
        <dbReference type="ARBA" id="ARBA00059328"/>
    </source>
</evidence>
<dbReference type="Pfam" id="PF00122">
    <property type="entry name" value="E1-E2_ATPase"/>
    <property type="match status" value="1"/>
</dbReference>
<keyword evidence="4 17" id="KW-0109">Calcium transport</keyword>
<keyword evidence="21" id="KW-1185">Reference proteome</keyword>
<dbReference type="GO" id="GO:0005774">
    <property type="term" value="C:vacuolar membrane"/>
    <property type="evidence" value="ECO:0007669"/>
    <property type="project" value="UniProtKB-SubCell"/>
</dbReference>
<keyword evidence="13 17" id="KW-0406">Ion transport</keyword>
<dbReference type="SUPFAM" id="SSF81653">
    <property type="entry name" value="Calcium ATPase, transduction domain A"/>
    <property type="match status" value="1"/>
</dbReference>
<dbReference type="GeneID" id="93653135"/>
<evidence type="ECO:0000256" key="14">
    <source>
        <dbReference type="ARBA" id="ARBA00023136"/>
    </source>
</evidence>
<accession>A0A8H8DBW3</accession>
<dbReference type="CDD" id="cd02081">
    <property type="entry name" value="P-type_ATPase_Ca_PMCA-like"/>
    <property type="match status" value="1"/>
</dbReference>
<dbReference type="InterPro" id="IPR004014">
    <property type="entry name" value="ATPase_P-typ_cation-transptr_N"/>
</dbReference>
<dbReference type="GO" id="GO:0005886">
    <property type="term" value="C:plasma membrane"/>
    <property type="evidence" value="ECO:0007669"/>
    <property type="project" value="TreeGrafter"/>
</dbReference>
<dbReference type="NCBIfam" id="TIGR01494">
    <property type="entry name" value="ATPase_P-type"/>
    <property type="match status" value="3"/>
</dbReference>
<organism evidence="20 21">
    <name type="scientific">Candida metapsilosis</name>
    <dbReference type="NCBI Taxonomy" id="273372"/>
    <lineage>
        <taxon>Eukaryota</taxon>
        <taxon>Fungi</taxon>
        <taxon>Dikarya</taxon>
        <taxon>Ascomycota</taxon>
        <taxon>Saccharomycotina</taxon>
        <taxon>Pichiomycetes</taxon>
        <taxon>Debaryomycetaceae</taxon>
        <taxon>Candida/Lodderomyces clade</taxon>
        <taxon>Candida</taxon>
    </lineage>
</organism>
<dbReference type="Pfam" id="PF00690">
    <property type="entry name" value="Cation_ATPase_N"/>
    <property type="match status" value="1"/>
</dbReference>
<dbReference type="PRINTS" id="PR00119">
    <property type="entry name" value="CATATPASE"/>
</dbReference>
<dbReference type="GO" id="GO:0046872">
    <property type="term" value="F:metal ion binding"/>
    <property type="evidence" value="ECO:0007669"/>
    <property type="project" value="UniProtKB-KW"/>
</dbReference>
<keyword evidence="2 17" id="KW-0813">Transport</keyword>
<dbReference type="Gene3D" id="2.70.150.10">
    <property type="entry name" value="Calcium-transporting ATPase, cytoplasmic transduction domain A"/>
    <property type="match status" value="1"/>
</dbReference>
<dbReference type="GO" id="GO:0016887">
    <property type="term" value="F:ATP hydrolysis activity"/>
    <property type="evidence" value="ECO:0007669"/>
    <property type="project" value="InterPro"/>
</dbReference>
<dbReference type="SMART" id="SM00831">
    <property type="entry name" value="Cation_ATPase_N"/>
    <property type="match status" value="1"/>
</dbReference>
<keyword evidence="14 17" id="KW-0472">Membrane</keyword>
<dbReference type="InterPro" id="IPR023299">
    <property type="entry name" value="ATPase_P-typ_cyto_dom_N"/>
</dbReference>
<protein>
    <recommendedName>
        <fullName evidence="17">Calcium-transporting ATPase</fullName>
        <ecNumber evidence="17">7.2.2.10</ecNumber>
    </recommendedName>
</protein>
<feature type="transmembrane region" description="Helical" evidence="17">
    <location>
        <begin position="1121"/>
        <end position="1147"/>
    </location>
</feature>
<dbReference type="Gene3D" id="3.40.1110.10">
    <property type="entry name" value="Calcium-transporting ATPase, cytoplasmic domain N"/>
    <property type="match status" value="1"/>
</dbReference>
<name>A0A8H8DBW3_9ASCO</name>
<comment type="catalytic activity">
    <reaction evidence="15 17">
        <text>Ca(2+)(in) + ATP + H2O = Ca(2+)(out) + ADP + phosphate + H(+)</text>
        <dbReference type="Rhea" id="RHEA:18105"/>
        <dbReference type="ChEBI" id="CHEBI:15377"/>
        <dbReference type="ChEBI" id="CHEBI:15378"/>
        <dbReference type="ChEBI" id="CHEBI:29108"/>
        <dbReference type="ChEBI" id="CHEBI:30616"/>
        <dbReference type="ChEBI" id="CHEBI:43474"/>
        <dbReference type="ChEBI" id="CHEBI:456216"/>
        <dbReference type="EC" id="7.2.2.10"/>
    </reaction>
</comment>
<keyword evidence="3" id="KW-0926">Vacuole</keyword>
<dbReference type="SFLD" id="SFLDG00002">
    <property type="entry name" value="C1.7:_P-type_atpase_like"/>
    <property type="match status" value="1"/>
</dbReference>
<dbReference type="FunFam" id="3.40.50.1000:FF:000001">
    <property type="entry name" value="Phospholipid-transporting ATPase IC"/>
    <property type="match status" value="1"/>
</dbReference>
<proteinExistence type="inferred from homology"/>
<sequence length="1265" mass="138710">MAPLTPADRLGRASTLEIPHYDNDDDASSTHSTTPLQDGTDDGYKSVHGGGTKDQPPPSYKRHDSIELQSTSSLQSSPKKTPKILPPPAPPAHTSTHHSLQRKLTGRLSLTQTRSHFDSPISPDDLAGLHDPKSLKHLHDLGGVDELLSLLKTSPKGLDDHNEDDLEARRHHFGINKLPQRTSKSFIQLCWEAMKDKVLIILSIAAVVSLALGLYETFGSGTHYDDEGKPLPKVDWVEGVAILVAIAIVVLVGAANDYQKERQFARLNAKKEDRELIVVRNGEKKMVSIYDLLVGDVINLQTGDVVPADCILFQGDVECDESALTGESEPVTKAPVDEAMQFYESKLPTEEDIGSRSIKFSDPYLISGARVLAGLGDAFVTAVGPNSIHGRTMASLQHKPETTPMQERLDNLAEGISKYGFLAAIILFIVLLIRFGVDLAPGGSFHNLSPTDKGRKFIDIVITAVTIVVVAIPEGLPLAVTLALAFATTRMAQNGNLVRVLKSCETMGSATAICSDKTGTLTENKMRVVRGFFGLKPDGQVLEFDNTADNQYEPTSVEAGEEITPESRCFLATNIILNSTAFENSSYNEDMVNAARAKPKPKNFFQRLFSKTERTSQEHQELLSAEPYLGNKTESALLILASKTFNSFEEKSLDDIRTEAANDAEQMIPFESSRKWSGVVMRIENGFRLYIKGAAEIVFKNCGYELNTDGDLIKLDRTKRDDVLTKIDEYANDALRAIALAHRDFVGISSWPPEDLKYSENPLEVDVEALVNVNASASEIDKKYVLDALVGIQDPLKSGVAQAVLKCKHAGVTVRMVTGDNLNTAKAISKECHILTPDDLDNEYAFMEGPKFRKLSPAERRKIVPQLRVLARSSPEDKRILVDTLRKSGEVVAVTGDGTNDAPALKLADVGFSMGIAGTEVAREASDIILMTDDFTDIVQAIKWGRTVATSIKKFIQFQLTVNITACVLTFVSAVASSENKSVLTAVQLLWVNLIMDTLAALALATDKPDDSFLNRRPAGRHAPLISTSMWKMILGQSTTQLIITFVLHFAGKQLFYPGHSHITNHQQKQLDAMTFNTFVWLQFWKLIVTRKLDEADEITNVRGRITMENLNFFQHLFRNWYFVAIALIIGGFQILIMFVGGAAFSVARQTPGMWATAILCGFISIPVGIFIRIVPNVWVERVFPTRAFNMFLYYVGFGWVKRKKKSKYEEDEESVGGSGDDSGHGVGGGGPGDAVAAGQDNAKPLKSSTSSTVAKHSSPSNKKA</sequence>
<keyword evidence="10" id="KW-0460">Magnesium</keyword>
<dbReference type="GO" id="GO:0005524">
    <property type="term" value="F:ATP binding"/>
    <property type="evidence" value="ECO:0007669"/>
    <property type="project" value="UniProtKB-KW"/>
</dbReference>
<dbReference type="GO" id="GO:0005388">
    <property type="term" value="F:P-type calcium transporter activity"/>
    <property type="evidence" value="ECO:0007669"/>
    <property type="project" value="UniProtKB-EC"/>
</dbReference>
<evidence type="ECO:0000256" key="1">
    <source>
        <dbReference type="ARBA" id="ARBA00004128"/>
    </source>
</evidence>
<evidence type="ECO:0000256" key="11">
    <source>
        <dbReference type="ARBA" id="ARBA00022967"/>
    </source>
</evidence>
<dbReference type="InterPro" id="IPR023298">
    <property type="entry name" value="ATPase_P-typ_TM_dom_sf"/>
</dbReference>
<evidence type="ECO:0000256" key="4">
    <source>
        <dbReference type="ARBA" id="ARBA00022568"/>
    </source>
</evidence>
<evidence type="ECO:0000256" key="17">
    <source>
        <dbReference type="RuleBase" id="RU361146"/>
    </source>
</evidence>
<feature type="transmembrane region" description="Helical" evidence="17">
    <location>
        <begin position="982"/>
        <end position="1004"/>
    </location>
</feature>
<dbReference type="EC" id="7.2.2.10" evidence="17"/>
<comment type="similarity">
    <text evidence="17">Belongs to the cation transport ATPase (P-type) (TC 3.A.3) family.</text>
</comment>
<evidence type="ECO:0000256" key="18">
    <source>
        <dbReference type="SAM" id="MobiDB-lite"/>
    </source>
</evidence>
<dbReference type="RefSeq" id="XP_067547292.1">
    <property type="nucleotide sequence ID" value="XM_067693585.1"/>
</dbReference>
<keyword evidence="8 17" id="KW-0106">Calcium</keyword>
<dbReference type="Gene3D" id="3.40.50.1000">
    <property type="entry name" value="HAD superfamily/HAD-like"/>
    <property type="match status" value="1"/>
</dbReference>
<evidence type="ECO:0000256" key="6">
    <source>
        <dbReference type="ARBA" id="ARBA00022723"/>
    </source>
</evidence>
<dbReference type="SUPFAM" id="SSF81660">
    <property type="entry name" value="Metal cation-transporting ATPase, ATP-binding domain N"/>
    <property type="match status" value="1"/>
</dbReference>
<dbReference type="InterPro" id="IPR036412">
    <property type="entry name" value="HAD-like_sf"/>
</dbReference>
<feature type="region of interest" description="Disordered" evidence="18">
    <location>
        <begin position="1"/>
        <end position="103"/>
    </location>
</feature>
<dbReference type="Gene3D" id="1.20.1110.10">
    <property type="entry name" value="Calcium-transporting ATPase, transmembrane domain"/>
    <property type="match status" value="1"/>
</dbReference>
<keyword evidence="5 17" id="KW-0812">Transmembrane</keyword>
<feature type="transmembrane region" description="Helical" evidence="17">
    <location>
        <begin position="198"/>
        <end position="216"/>
    </location>
</feature>
<dbReference type="InterPro" id="IPR023214">
    <property type="entry name" value="HAD_sf"/>
</dbReference>